<sequence>MSSCKHKATWRMRGRFKGNRIMPIDNKKVFVIGAGPSGLAAAWRLHRAGLNVTVLEKELRPGGQLKTINESGFLMEAGTTILPQSYSSVMGLVSEVGMLHELVPANSLIAFMRDEKLHYLRADRLAWDAARTKLFSLKSKLKVGRLALDAFKLRNLMSYEDISIASNYDVETPADYARRKGLDGEIFDYLIEPTIRGGAGVPGDVISVVEFFFLWQKVLGTKLFAFENGYSSFTDRLAANLDVRYGADVNEVVESNCEVTVRWRDSEGEYTDRADGAVVSVMGNRVPSIVPQLAEERAKFLHSLNYTSCINVNMALSRPPENCPAAFITMPRPVTPDMFALIVEHNKAPGRAPAGRGLVTMYAMNEWSVNHRDALDEKIVESLLPMAEKAIPKLGSLIEFTKVNRWYPVLVYSHPGLYKDLGKFHKSRDLGSRIHLAGSYNSSGNVNTATVAGERSARELIALLEGL</sequence>
<dbReference type="InterPro" id="IPR050464">
    <property type="entry name" value="Zeta_carotene_desat/Oxidored"/>
</dbReference>
<dbReference type="RefSeq" id="WP_123181608.1">
    <property type="nucleotide sequence ID" value="NZ_RHGB01000003.1"/>
</dbReference>
<feature type="domain" description="Amine oxidase" evidence="1">
    <location>
        <begin position="37"/>
        <end position="461"/>
    </location>
</feature>
<dbReference type="Pfam" id="PF01593">
    <property type="entry name" value="Amino_oxidase"/>
    <property type="match status" value="1"/>
</dbReference>
<dbReference type="InterPro" id="IPR002937">
    <property type="entry name" value="Amino_oxidase"/>
</dbReference>
<gene>
    <name evidence="2" type="ORF">D0911_04185</name>
</gene>
<dbReference type="EMBL" id="RHGB01000003">
    <property type="protein sequence ID" value="RNL66741.1"/>
    <property type="molecule type" value="Genomic_DNA"/>
</dbReference>
<name>A0ABX9W5R3_9GAMM</name>
<dbReference type="Gene3D" id="3.50.50.60">
    <property type="entry name" value="FAD/NAD(P)-binding domain"/>
    <property type="match status" value="1"/>
</dbReference>
<accession>A0ABX9W5R3</accession>
<dbReference type="PANTHER" id="PTHR42923:SF3">
    <property type="entry name" value="PROTOPORPHYRINOGEN OXIDASE"/>
    <property type="match status" value="1"/>
</dbReference>
<protein>
    <submittedName>
        <fullName evidence="2">NAD(P)/FAD-dependent oxidoreductase</fullName>
    </submittedName>
</protein>
<comment type="caution">
    <text evidence="2">The sequence shown here is derived from an EMBL/GenBank/DDBJ whole genome shotgun (WGS) entry which is preliminary data.</text>
</comment>
<dbReference type="InterPro" id="IPR036188">
    <property type="entry name" value="FAD/NAD-bd_sf"/>
</dbReference>
<dbReference type="PRINTS" id="PR00419">
    <property type="entry name" value="ADXRDTASE"/>
</dbReference>
<dbReference type="Gene3D" id="1.10.3110.10">
    <property type="entry name" value="protoporphyrinogen ix oxidase, domain 3"/>
    <property type="match status" value="1"/>
</dbReference>
<evidence type="ECO:0000313" key="3">
    <source>
        <dbReference type="Proteomes" id="UP000274695"/>
    </source>
</evidence>
<evidence type="ECO:0000313" key="2">
    <source>
        <dbReference type="EMBL" id="RNL66741.1"/>
    </source>
</evidence>
<dbReference type="Gene3D" id="3.90.660.20">
    <property type="entry name" value="Protoporphyrinogen oxidase, mitochondrial, domain 2"/>
    <property type="match status" value="1"/>
</dbReference>
<proteinExistence type="predicted"/>
<dbReference type="SUPFAM" id="SSF51905">
    <property type="entry name" value="FAD/NAD(P)-binding domain"/>
    <property type="match status" value="1"/>
</dbReference>
<dbReference type="Proteomes" id="UP000274695">
    <property type="component" value="Unassembled WGS sequence"/>
</dbReference>
<evidence type="ECO:0000259" key="1">
    <source>
        <dbReference type="Pfam" id="PF01593"/>
    </source>
</evidence>
<reference evidence="2 3" key="1">
    <citation type="submission" date="2018-10" db="EMBL/GenBank/DDBJ databases">
        <title>Draft genome sequence of Zhongshania sp. DSW25-10.</title>
        <authorList>
            <person name="Oh J."/>
        </authorList>
    </citation>
    <scope>NUCLEOTIDE SEQUENCE [LARGE SCALE GENOMIC DNA]</scope>
    <source>
        <strain evidence="2 3">DSW25-10</strain>
    </source>
</reference>
<organism evidence="2 3">
    <name type="scientific">Zhongshania marina</name>
    <dbReference type="NCBI Taxonomy" id="2304603"/>
    <lineage>
        <taxon>Bacteria</taxon>
        <taxon>Pseudomonadati</taxon>
        <taxon>Pseudomonadota</taxon>
        <taxon>Gammaproteobacteria</taxon>
        <taxon>Cellvibrionales</taxon>
        <taxon>Spongiibacteraceae</taxon>
        <taxon>Zhongshania</taxon>
    </lineage>
</organism>
<dbReference type="PANTHER" id="PTHR42923">
    <property type="entry name" value="PROTOPORPHYRINOGEN OXIDASE"/>
    <property type="match status" value="1"/>
</dbReference>
<keyword evidence="3" id="KW-1185">Reference proteome</keyword>